<keyword evidence="4" id="KW-1185">Reference proteome</keyword>
<dbReference type="STRING" id="887929.HMP0721_2043"/>
<feature type="domain" description="DUF7973" evidence="2">
    <location>
        <begin position="4"/>
        <end position="133"/>
    </location>
</feature>
<dbReference type="AlphaFoldDB" id="E6MJ58"/>
<accession>E6MJ58</accession>
<feature type="transmembrane region" description="Helical" evidence="1">
    <location>
        <begin position="252"/>
        <end position="269"/>
    </location>
</feature>
<dbReference type="Pfam" id="PF25928">
    <property type="entry name" value="DUF7973"/>
    <property type="match status" value="2"/>
</dbReference>
<dbReference type="HOGENOM" id="CLU_1022011_0_0_9"/>
<reference evidence="3 4" key="1">
    <citation type="submission" date="2010-12" db="EMBL/GenBank/DDBJ databases">
        <authorList>
            <person name="Muzny D."/>
            <person name="Qin X."/>
            <person name="Deng J."/>
            <person name="Jiang H."/>
            <person name="Liu Y."/>
            <person name="Qu J."/>
            <person name="Song X.-Z."/>
            <person name="Zhang L."/>
            <person name="Thornton R."/>
            <person name="Coyle M."/>
            <person name="Francisco L."/>
            <person name="Jackson L."/>
            <person name="Javaid M."/>
            <person name="Korchina V."/>
            <person name="Kovar C."/>
            <person name="Mata R."/>
            <person name="Mathew T."/>
            <person name="Ngo R."/>
            <person name="Nguyen L."/>
            <person name="Nguyen N."/>
            <person name="Okwuonu G."/>
            <person name="Ongeri F."/>
            <person name="Pham C."/>
            <person name="Simmons D."/>
            <person name="Wilczek-Boney K."/>
            <person name="Hale W."/>
            <person name="Jakkamsetti A."/>
            <person name="Pham P."/>
            <person name="Ruth R."/>
            <person name="San Lucas F."/>
            <person name="Warren J."/>
            <person name="Zhang J."/>
            <person name="Zhao Z."/>
            <person name="Zhou C."/>
            <person name="Zhu D."/>
            <person name="Lee S."/>
            <person name="Bess C."/>
            <person name="Blankenburg K."/>
            <person name="Forbes L."/>
            <person name="Fu Q."/>
            <person name="Gubbala S."/>
            <person name="Hirani K."/>
            <person name="Jayaseelan J.C."/>
            <person name="Lara F."/>
            <person name="Munidasa M."/>
            <person name="Palculict T."/>
            <person name="Patil S."/>
            <person name="Pu L.-L."/>
            <person name="Saada N."/>
            <person name="Tang L."/>
            <person name="Weissenberger G."/>
            <person name="Zhu Y."/>
            <person name="Hemphill L."/>
            <person name="Shang Y."/>
            <person name="Youmans B."/>
            <person name="Ayvaz T."/>
            <person name="Ross M."/>
            <person name="Santibanez J."/>
            <person name="Aqrawi P."/>
            <person name="Gross S."/>
            <person name="Joshi V."/>
            <person name="Fowler G."/>
            <person name="Nazareth L."/>
            <person name="Reid J."/>
            <person name="Worley K."/>
            <person name="Petrosino J."/>
            <person name="Highlander S."/>
            <person name="Gibbs R."/>
        </authorList>
    </citation>
    <scope>NUCLEOTIDE SEQUENCE [LARGE SCALE GENOMIC DNA]</scope>
    <source>
        <strain evidence="3 4">ATCC 23263</strain>
    </source>
</reference>
<feature type="transmembrane region" description="Helical" evidence="1">
    <location>
        <begin position="114"/>
        <end position="132"/>
    </location>
</feature>
<evidence type="ECO:0000313" key="3">
    <source>
        <dbReference type="EMBL" id="EFV00878.1"/>
    </source>
</evidence>
<comment type="caution">
    <text evidence="3">The sequence shown here is derived from an EMBL/GenBank/DDBJ whole genome shotgun (WGS) entry which is preliminary data.</text>
</comment>
<keyword evidence="1" id="KW-1133">Transmembrane helix</keyword>
<evidence type="ECO:0000313" key="4">
    <source>
        <dbReference type="Proteomes" id="UP000004754"/>
    </source>
</evidence>
<feature type="transmembrane region" description="Helical" evidence="1">
    <location>
        <begin position="208"/>
        <end position="232"/>
    </location>
</feature>
<dbReference type="InterPro" id="IPR058279">
    <property type="entry name" value="DUF7973"/>
</dbReference>
<sequence length="270" mass="28883">MIGCAFCAGVIGALVGAFEECMLAGFLALVVCMFPGNKLMANCLSYGFIPFVAFTGAVAGTAYASKIRKHDLGGAEILKSLNTFNDISALIISGLFAIVGVVLTYLIGLLQQPIDAGALNVIVVSVIVRIIFGDGKFWNSKIHDIPRYTTKKFEWFYIAFVGAVIGFAAAWLGKATGNVWLPFYLSLASLLFYFIEPNFPPTHHITCIAAYALMATNNTIVGAVWGAIAAIVMTLIGDAINTDVSTHIDPPATAIGVLSVVIWIIYYIIL</sequence>
<keyword evidence="1" id="KW-0472">Membrane</keyword>
<keyword evidence="1" id="KW-0812">Transmembrane</keyword>
<dbReference type="EMBL" id="AEQN01000026">
    <property type="protein sequence ID" value="EFV00878.1"/>
    <property type="molecule type" value="Genomic_DNA"/>
</dbReference>
<proteinExistence type="predicted"/>
<organism evidence="3 4">
    <name type="scientific">Pseudoramibacter alactolyticus ATCC 23263</name>
    <dbReference type="NCBI Taxonomy" id="887929"/>
    <lineage>
        <taxon>Bacteria</taxon>
        <taxon>Bacillati</taxon>
        <taxon>Bacillota</taxon>
        <taxon>Clostridia</taxon>
        <taxon>Eubacteriales</taxon>
        <taxon>Eubacteriaceae</taxon>
        <taxon>Pseudoramibacter</taxon>
    </lineage>
</organism>
<feature type="transmembrane region" description="Helical" evidence="1">
    <location>
        <begin position="153"/>
        <end position="173"/>
    </location>
</feature>
<feature type="transmembrane region" description="Helical" evidence="1">
    <location>
        <begin position="84"/>
        <end position="108"/>
    </location>
</feature>
<dbReference type="eggNOG" id="ENOG502ZYP7">
    <property type="taxonomic scope" value="Bacteria"/>
</dbReference>
<gene>
    <name evidence="3" type="ORF">HMP0721_2043</name>
</gene>
<protein>
    <recommendedName>
        <fullName evidence="2">DUF7973 domain-containing protein</fullName>
    </recommendedName>
</protein>
<evidence type="ECO:0000259" key="2">
    <source>
        <dbReference type="Pfam" id="PF25928"/>
    </source>
</evidence>
<name>E6MJ58_9FIRM</name>
<evidence type="ECO:0000256" key="1">
    <source>
        <dbReference type="SAM" id="Phobius"/>
    </source>
</evidence>
<feature type="domain" description="DUF7973" evidence="2">
    <location>
        <begin position="148"/>
        <end position="267"/>
    </location>
</feature>
<feature type="transmembrane region" description="Helical" evidence="1">
    <location>
        <begin position="179"/>
        <end position="196"/>
    </location>
</feature>
<feature type="transmembrane region" description="Helical" evidence="1">
    <location>
        <begin position="44"/>
        <end position="64"/>
    </location>
</feature>
<dbReference type="Proteomes" id="UP000004754">
    <property type="component" value="Unassembled WGS sequence"/>
</dbReference>